<dbReference type="EMBL" id="VTOX01000004">
    <property type="protein sequence ID" value="NKE66823.1"/>
    <property type="molecule type" value="Genomic_DNA"/>
</dbReference>
<evidence type="ECO:0000313" key="1">
    <source>
        <dbReference type="EMBL" id="NKE66823.1"/>
    </source>
</evidence>
<sequence>MTEAQKLIKAAEKSRKPVFSKAARAMMERIQNDPAEAKAFLVSAGIHTKKGKLTAAYRITK</sequence>
<accession>A0A7X6DGP4</accession>
<gene>
    <name evidence="1" type="ORF">RAMLITH_13400</name>
</gene>
<dbReference type="AlphaFoldDB" id="A0A7X6DGP4"/>
<keyword evidence="2" id="KW-1185">Reference proteome</keyword>
<proteinExistence type="predicted"/>
<name>A0A7X6DGP4_9BURK</name>
<dbReference type="RefSeq" id="WP_168107941.1">
    <property type="nucleotide sequence ID" value="NZ_VTOX01000004.1"/>
</dbReference>
<reference evidence="1 2" key="1">
    <citation type="journal article" date="2020" name="Nature">
        <title>Bacterial chemolithoautotrophy via manganese oxidation.</title>
        <authorList>
            <person name="Yu H."/>
            <person name="Leadbetter J.R."/>
        </authorList>
    </citation>
    <scope>NUCLEOTIDE SEQUENCE [LARGE SCALE GENOMIC DNA]</scope>
    <source>
        <strain evidence="1 2">RBP-1</strain>
    </source>
</reference>
<protein>
    <submittedName>
        <fullName evidence="1">Uncharacterized protein</fullName>
    </submittedName>
</protein>
<evidence type="ECO:0000313" key="2">
    <source>
        <dbReference type="Proteomes" id="UP000521868"/>
    </source>
</evidence>
<dbReference type="Proteomes" id="UP000521868">
    <property type="component" value="Unassembled WGS sequence"/>
</dbReference>
<comment type="caution">
    <text evidence="1">The sequence shown here is derived from an EMBL/GenBank/DDBJ whole genome shotgun (WGS) entry which is preliminary data.</text>
</comment>
<organism evidence="1 2">
    <name type="scientific">Ramlibacter lithotrophicus</name>
    <dbReference type="NCBI Taxonomy" id="2606681"/>
    <lineage>
        <taxon>Bacteria</taxon>
        <taxon>Pseudomonadati</taxon>
        <taxon>Pseudomonadota</taxon>
        <taxon>Betaproteobacteria</taxon>
        <taxon>Burkholderiales</taxon>
        <taxon>Comamonadaceae</taxon>
        <taxon>Ramlibacter</taxon>
    </lineage>
</organism>